<accession>A0A8K0L8T7</accession>
<keyword evidence="2" id="KW-1185">Reference proteome</keyword>
<dbReference type="EMBL" id="JAESVG020000001">
    <property type="protein sequence ID" value="KAG8630905.1"/>
    <property type="molecule type" value="Genomic_DNA"/>
</dbReference>
<evidence type="ECO:0008006" key="3">
    <source>
        <dbReference type="Google" id="ProtNLM"/>
    </source>
</evidence>
<evidence type="ECO:0000313" key="1">
    <source>
        <dbReference type="EMBL" id="KAG8630905.1"/>
    </source>
</evidence>
<gene>
    <name evidence="1" type="ORF">KVT40_000045</name>
</gene>
<name>A0A8K0L8T7_9PEZI</name>
<dbReference type="PANTHER" id="PTHR12652:SF25">
    <property type="entry name" value="MICROBODY (PEROXISOME) PROLIFERATION PROTEIN PEROXIN 11C (EUROFUNG)"/>
    <property type="match status" value="1"/>
</dbReference>
<dbReference type="PANTHER" id="PTHR12652">
    <property type="entry name" value="PEROXISOMAL BIOGENESIS FACTOR 11"/>
    <property type="match status" value="1"/>
</dbReference>
<dbReference type="Proteomes" id="UP000809789">
    <property type="component" value="Unassembled WGS sequence"/>
</dbReference>
<comment type="caution">
    <text evidence="1">The sequence shown here is derived from an EMBL/GenBank/DDBJ whole genome shotgun (WGS) entry which is preliminary data.</text>
</comment>
<sequence>MASISTLPSKTRSLLLSSLSTLDRSSSRLSAILSTSTGIDKFMLTLYYTLKLIYPQISRIRALRLQHHLSAFLTKANSALLPGESLVAVLQLSKTDAWLAEADKSMRLAAAMVSEFRMITRLWGLLTMYRWAKGTWVAPPADGVVKAATWGQIVACTVYQALENVAFLAGKGILRGDAVSPERQKAMWLWSCRAWFVHTALEAMRLVRTRQIRGLGEKEGVNGEVSAKRKEEEKAWWRSWFVNAAYSPMAIHYSVEGGLIADDTLGLLGLVVGYNTFGHMWAQSS</sequence>
<dbReference type="AlphaFoldDB" id="A0A8K0L8T7"/>
<protein>
    <recommendedName>
        <fullName evidence="3">Peroxisomal biogenesis factor 11</fullName>
    </recommendedName>
</protein>
<reference evidence="1" key="1">
    <citation type="submission" date="2021-07" db="EMBL/GenBank/DDBJ databases">
        <title>Elsinoe batatas strain:CRI-CJ2 Genome sequencing and assembly.</title>
        <authorList>
            <person name="Huang L."/>
        </authorList>
    </citation>
    <scope>NUCLEOTIDE SEQUENCE</scope>
    <source>
        <strain evidence="1">CRI-CJ2</strain>
    </source>
</reference>
<organism evidence="1 2">
    <name type="scientific">Elsinoe batatas</name>
    <dbReference type="NCBI Taxonomy" id="2601811"/>
    <lineage>
        <taxon>Eukaryota</taxon>
        <taxon>Fungi</taxon>
        <taxon>Dikarya</taxon>
        <taxon>Ascomycota</taxon>
        <taxon>Pezizomycotina</taxon>
        <taxon>Dothideomycetes</taxon>
        <taxon>Dothideomycetidae</taxon>
        <taxon>Myriangiales</taxon>
        <taxon>Elsinoaceae</taxon>
        <taxon>Elsinoe</taxon>
    </lineage>
</organism>
<evidence type="ECO:0000313" key="2">
    <source>
        <dbReference type="Proteomes" id="UP000809789"/>
    </source>
</evidence>
<proteinExistence type="predicted"/>
<dbReference type="OrthoDB" id="10005898at2759"/>